<dbReference type="EMBL" id="PJQL01000768">
    <property type="protein sequence ID" value="RCH92875.1"/>
    <property type="molecule type" value="Genomic_DNA"/>
</dbReference>
<reference evidence="2 3" key="1">
    <citation type="journal article" date="2018" name="G3 (Bethesda)">
        <title>Phylogenetic and Phylogenomic Definition of Rhizopus Species.</title>
        <authorList>
            <person name="Gryganskyi A.P."/>
            <person name="Golan J."/>
            <person name="Dolatabadi S."/>
            <person name="Mondo S."/>
            <person name="Robb S."/>
            <person name="Idnurm A."/>
            <person name="Muszewska A."/>
            <person name="Steczkiewicz K."/>
            <person name="Masonjones S."/>
            <person name="Liao H.L."/>
            <person name="Gajdeczka M.T."/>
            <person name="Anike F."/>
            <person name="Vuek A."/>
            <person name="Anishchenko I.M."/>
            <person name="Voigt K."/>
            <person name="de Hoog G.S."/>
            <person name="Smith M.E."/>
            <person name="Heitman J."/>
            <person name="Vilgalys R."/>
            <person name="Stajich J.E."/>
        </authorList>
    </citation>
    <scope>NUCLEOTIDE SEQUENCE [LARGE SCALE GENOMIC DNA]</scope>
    <source>
        <strain evidence="2 3">CBS 357.93</strain>
    </source>
</reference>
<gene>
    <name evidence="2" type="ORF">CU097_009780</name>
</gene>
<dbReference type="OrthoDB" id="2888121at2759"/>
<accession>A0A367JSK7</accession>
<feature type="signal peptide" evidence="1">
    <location>
        <begin position="1"/>
        <end position="30"/>
    </location>
</feature>
<evidence type="ECO:0000256" key="1">
    <source>
        <dbReference type="SAM" id="SignalP"/>
    </source>
</evidence>
<feature type="chain" id="PRO_5016918456" evidence="1">
    <location>
        <begin position="31"/>
        <end position="194"/>
    </location>
</feature>
<evidence type="ECO:0000313" key="3">
    <source>
        <dbReference type="Proteomes" id="UP000252139"/>
    </source>
</evidence>
<comment type="caution">
    <text evidence="2">The sequence shown here is derived from an EMBL/GenBank/DDBJ whole genome shotgun (WGS) entry which is preliminary data.</text>
</comment>
<dbReference type="STRING" id="86630.A0A367JSK7"/>
<keyword evidence="1" id="KW-0732">Signal</keyword>
<organism evidence="2 3">
    <name type="scientific">Rhizopus azygosporus</name>
    <name type="common">Rhizopus microsporus var. azygosporus</name>
    <dbReference type="NCBI Taxonomy" id="86630"/>
    <lineage>
        <taxon>Eukaryota</taxon>
        <taxon>Fungi</taxon>
        <taxon>Fungi incertae sedis</taxon>
        <taxon>Mucoromycota</taxon>
        <taxon>Mucoromycotina</taxon>
        <taxon>Mucoromycetes</taxon>
        <taxon>Mucorales</taxon>
        <taxon>Mucorineae</taxon>
        <taxon>Rhizopodaceae</taxon>
        <taxon>Rhizopus</taxon>
    </lineage>
</organism>
<dbReference type="Proteomes" id="UP000252139">
    <property type="component" value="Unassembled WGS sequence"/>
</dbReference>
<dbReference type="AlphaFoldDB" id="A0A367JSK7"/>
<keyword evidence="3" id="KW-1185">Reference proteome</keyword>
<evidence type="ECO:0000313" key="2">
    <source>
        <dbReference type="EMBL" id="RCH92875.1"/>
    </source>
</evidence>
<dbReference type="InterPro" id="IPR049168">
    <property type="entry name" value="Glyco_hydro_134"/>
</dbReference>
<sequence>MLHSVFCIQFNMLVKFFALFLFFTFTLVSARPGDRGHYPVNDLGKRKQQILNAGGGIWDLAIAMLESDHMITDYAYGDNKSGDAANFGIFKQNWFMLRTSTSQFKGQPASDSNNGAVLNKDLKADIKARQESQKFYGPDKWFGGHRNGETGLNNPYTEDITNYKNAVNWIHDQLASDPKYLKDDTRFWVDVTAI</sequence>
<name>A0A367JSK7_RHIAZ</name>
<protein>
    <submittedName>
        <fullName evidence="2">Uncharacterized protein</fullName>
    </submittedName>
</protein>
<proteinExistence type="predicted"/>
<dbReference type="Pfam" id="PF21087">
    <property type="entry name" value="Glyco_hydro_134"/>
    <property type="match status" value="1"/>
</dbReference>
<dbReference type="CDD" id="cd19610">
    <property type="entry name" value="mannanase_GH134"/>
    <property type="match status" value="1"/>
</dbReference>